<accession>A0AAP0LPX3</accession>
<dbReference type="GO" id="GO:0008168">
    <property type="term" value="F:methyltransferase activity"/>
    <property type="evidence" value="ECO:0007669"/>
    <property type="project" value="UniProtKB-KW"/>
</dbReference>
<proteinExistence type="inferred from homology"/>
<dbReference type="PANTHER" id="PTHR42873:SF1">
    <property type="entry name" value="S-ADENOSYLMETHIONINE-DEPENDENT METHYLTRANSFERASE DOMAIN-CONTAINING PROTEIN"/>
    <property type="match status" value="1"/>
</dbReference>
<dbReference type="InterPro" id="IPR019614">
    <property type="entry name" value="SAM-dep_methyl-trfase"/>
</dbReference>
<comment type="similarity">
    <text evidence="8">Belongs to the methyltransferase superfamily. RlmI family.</text>
</comment>
<comment type="subcellular location">
    <subcellularLocation>
        <location evidence="1">Cytoplasm</location>
    </subcellularLocation>
</comment>
<evidence type="ECO:0000256" key="2">
    <source>
        <dbReference type="ARBA" id="ARBA00022490"/>
    </source>
</evidence>
<feature type="domain" description="PUA" evidence="9">
    <location>
        <begin position="39"/>
        <end position="133"/>
    </location>
</feature>
<dbReference type="PANTHER" id="PTHR42873">
    <property type="entry name" value="RIBOSOMAL RNA LARGE SUBUNIT METHYLTRANSFERASE"/>
    <property type="match status" value="1"/>
</dbReference>
<dbReference type="CDD" id="cd21153">
    <property type="entry name" value="PUA_RlmI"/>
    <property type="match status" value="1"/>
</dbReference>
<evidence type="ECO:0000256" key="6">
    <source>
        <dbReference type="ARBA" id="ARBA00022691"/>
    </source>
</evidence>
<protein>
    <recommendedName>
        <fullName evidence="9">PUA domain-containing protein</fullName>
    </recommendedName>
</protein>
<dbReference type="SUPFAM" id="SSF53335">
    <property type="entry name" value="S-adenosyl-L-methionine-dependent methyltransferases"/>
    <property type="match status" value="1"/>
</dbReference>
<dbReference type="InterPro" id="IPR002478">
    <property type="entry name" value="PUA"/>
</dbReference>
<dbReference type="Pfam" id="PF17785">
    <property type="entry name" value="PUA_3"/>
    <property type="match status" value="1"/>
</dbReference>
<keyword evidence="7" id="KW-0694">RNA-binding</keyword>
<dbReference type="GO" id="GO:0032259">
    <property type="term" value="P:methylation"/>
    <property type="evidence" value="ECO:0007669"/>
    <property type="project" value="UniProtKB-KW"/>
</dbReference>
<evidence type="ECO:0000256" key="8">
    <source>
        <dbReference type="ARBA" id="ARBA00038091"/>
    </source>
</evidence>
<evidence type="ECO:0000256" key="1">
    <source>
        <dbReference type="ARBA" id="ARBA00004496"/>
    </source>
</evidence>
<keyword evidence="6" id="KW-0949">S-adenosyl-L-methionine</keyword>
<dbReference type="GO" id="GO:0003723">
    <property type="term" value="F:RNA binding"/>
    <property type="evidence" value="ECO:0007669"/>
    <property type="project" value="UniProtKB-KW"/>
</dbReference>
<dbReference type="Gene3D" id="3.30.750.80">
    <property type="entry name" value="RNA methyltransferase domain (HRMD) like"/>
    <property type="match status" value="2"/>
</dbReference>
<comment type="caution">
    <text evidence="10">The sequence shown here is derived from an EMBL/GenBank/DDBJ whole genome shotgun (WGS) entry which is preliminary data.</text>
</comment>
<evidence type="ECO:0000256" key="3">
    <source>
        <dbReference type="ARBA" id="ARBA00022552"/>
    </source>
</evidence>
<keyword evidence="11" id="KW-1185">Reference proteome</keyword>
<dbReference type="Gene3D" id="2.30.130.10">
    <property type="entry name" value="PUA domain"/>
    <property type="match status" value="1"/>
</dbReference>
<name>A0AAP0LPX3_9ROSI</name>
<dbReference type="GO" id="GO:0006364">
    <property type="term" value="P:rRNA processing"/>
    <property type="evidence" value="ECO:0007669"/>
    <property type="project" value="UniProtKB-KW"/>
</dbReference>
<keyword evidence="4" id="KW-0489">Methyltransferase</keyword>
<dbReference type="SUPFAM" id="SSF88697">
    <property type="entry name" value="PUA domain-like"/>
    <property type="match status" value="1"/>
</dbReference>
<dbReference type="Gene3D" id="3.40.50.150">
    <property type="entry name" value="Vaccinia Virus protein VP39"/>
    <property type="match status" value="1"/>
</dbReference>
<gene>
    <name evidence="10" type="ORF">WN944_025167</name>
</gene>
<evidence type="ECO:0000313" key="10">
    <source>
        <dbReference type="EMBL" id="KAK9182026.1"/>
    </source>
</evidence>
<dbReference type="CDD" id="cd02440">
    <property type="entry name" value="AdoMet_MTases"/>
    <property type="match status" value="1"/>
</dbReference>
<dbReference type="GO" id="GO:0005737">
    <property type="term" value="C:cytoplasm"/>
    <property type="evidence" value="ECO:0007669"/>
    <property type="project" value="UniProtKB-SubCell"/>
</dbReference>
<reference evidence="10 11" key="1">
    <citation type="submission" date="2024-05" db="EMBL/GenBank/DDBJ databases">
        <title>Haplotype-resolved chromosome-level genome assembly of Huyou (Citrus changshanensis).</title>
        <authorList>
            <person name="Miao C."/>
            <person name="Chen W."/>
            <person name="Wu Y."/>
            <person name="Wang L."/>
            <person name="Zhao S."/>
            <person name="Grierson D."/>
            <person name="Xu C."/>
            <person name="Chen K."/>
        </authorList>
    </citation>
    <scope>NUCLEOTIDE SEQUENCE [LARGE SCALE GENOMIC DNA]</scope>
    <source>
        <strain evidence="10">01-14</strain>
        <tissue evidence="10">Leaf</tissue>
    </source>
</reference>
<evidence type="ECO:0000256" key="4">
    <source>
        <dbReference type="ARBA" id="ARBA00022603"/>
    </source>
</evidence>
<evidence type="ECO:0000256" key="5">
    <source>
        <dbReference type="ARBA" id="ARBA00022679"/>
    </source>
</evidence>
<evidence type="ECO:0000313" key="11">
    <source>
        <dbReference type="Proteomes" id="UP001428341"/>
    </source>
</evidence>
<keyword evidence="3" id="KW-0698">rRNA processing</keyword>
<keyword evidence="2" id="KW-0963">Cytoplasm</keyword>
<organism evidence="10 11">
    <name type="scientific">Citrus x changshan-huyou</name>
    <dbReference type="NCBI Taxonomy" id="2935761"/>
    <lineage>
        <taxon>Eukaryota</taxon>
        <taxon>Viridiplantae</taxon>
        <taxon>Streptophyta</taxon>
        <taxon>Embryophyta</taxon>
        <taxon>Tracheophyta</taxon>
        <taxon>Spermatophyta</taxon>
        <taxon>Magnoliopsida</taxon>
        <taxon>eudicotyledons</taxon>
        <taxon>Gunneridae</taxon>
        <taxon>Pentapetalae</taxon>
        <taxon>rosids</taxon>
        <taxon>malvids</taxon>
        <taxon>Sapindales</taxon>
        <taxon>Rutaceae</taxon>
        <taxon>Aurantioideae</taxon>
        <taxon>Citrus</taxon>
    </lineage>
</organism>
<keyword evidence="5" id="KW-0808">Transferase</keyword>
<dbReference type="CDD" id="cd11572">
    <property type="entry name" value="RlmI_M_like"/>
    <property type="match status" value="1"/>
</dbReference>
<dbReference type="AlphaFoldDB" id="A0AAP0LPX3"/>
<evidence type="ECO:0000256" key="7">
    <source>
        <dbReference type="ARBA" id="ARBA00022884"/>
    </source>
</evidence>
<dbReference type="InterPro" id="IPR041532">
    <property type="entry name" value="RlmI-like_PUA"/>
</dbReference>
<evidence type="ECO:0000259" key="9">
    <source>
        <dbReference type="SMART" id="SM00359"/>
    </source>
</evidence>
<dbReference type="SMART" id="SM00359">
    <property type="entry name" value="PUA"/>
    <property type="match status" value="1"/>
</dbReference>
<dbReference type="EMBL" id="JBCGBO010000024">
    <property type="protein sequence ID" value="KAK9182026.1"/>
    <property type="molecule type" value="Genomic_DNA"/>
</dbReference>
<dbReference type="Proteomes" id="UP001428341">
    <property type="component" value="Unassembled WGS sequence"/>
</dbReference>
<dbReference type="InterPro" id="IPR036974">
    <property type="entry name" value="PUA_sf"/>
</dbReference>
<dbReference type="Pfam" id="PF10672">
    <property type="entry name" value="Methyltrans_SAM"/>
    <property type="match status" value="1"/>
</dbReference>
<dbReference type="InterPro" id="IPR029063">
    <property type="entry name" value="SAM-dependent_MTases_sf"/>
</dbReference>
<dbReference type="InterPro" id="IPR015947">
    <property type="entry name" value="PUA-like_sf"/>
</dbReference>
<sequence length="492" mass="54315">MQQVQVQFPARLVKSLSLSSLPATSNLQQIASSQPKGVAKVVLKKGKTQLFKNGSPMVYSGAVDRIIGRPPPRTGDVVLVTDGTEKPIAWGLYNSVSMFCVRLMQLDEEVPRDPSCALNMERLLEMRIDAAIELRRRLGLPSANTNAYRLVNSEGDRLHPGYNLLFPIPVDSLVSSHRLSGLIVDVFGESAVIASSAAWVEKHKPEIEAYIRKVCDIKHVKWRPSVEILKEEGLDLSDLKETDPSTYPERTKVLENGISYAISMEGQKTGFYADQRENRQFISTISSGQKVLDICCYSGGFSLNAIRGGAVNVTGVDTSLPAVELARENIVLNNVDPERITFLREDATEYMRHALARNESWDIVILDPPKLAPRRKILILDLQFMLSDLDSSRLTMRDLQSAFGMYRNLNSLAMQLTKRGGFLMTCSCSGAMTQSGMFLRILQASSSLCSGAASMAQKKITVVRQAGAACDHPVDPSYPEGTYLSNILLRVL</sequence>